<feature type="region of interest" description="Disordered" evidence="7">
    <location>
        <begin position="182"/>
        <end position="225"/>
    </location>
</feature>
<evidence type="ECO:0000259" key="8">
    <source>
        <dbReference type="PROSITE" id="PS50004"/>
    </source>
</evidence>
<dbReference type="InterPro" id="IPR041282">
    <property type="entry name" value="FYVE_2"/>
</dbReference>
<reference evidence="9" key="1">
    <citation type="submission" date="2020-03" db="EMBL/GenBank/DDBJ databases">
        <title>Long-read based genome assembly of a Labrador retriever dog.</title>
        <authorList>
            <person name="Eory L."/>
            <person name="Zhang W."/>
            <person name="Schoenebeck J."/>
        </authorList>
    </citation>
    <scope>NUCLEOTIDE SEQUENCE [LARGE SCALE GENOMIC DNA]</scope>
    <source>
        <strain evidence="9">Labrador retriever</strain>
    </source>
</reference>
<dbReference type="InterPro" id="IPR013083">
    <property type="entry name" value="Znf_RING/FYVE/PHD"/>
</dbReference>
<evidence type="ECO:0000256" key="2">
    <source>
        <dbReference type="ARBA" id="ARBA00022723"/>
    </source>
</evidence>
<feature type="compositionally biased region" description="Polar residues" evidence="7">
    <location>
        <begin position="301"/>
        <end position="310"/>
    </location>
</feature>
<dbReference type="GeneTree" id="ENSGT00940000158618"/>
<dbReference type="PROSITE" id="PS50004">
    <property type="entry name" value="C2"/>
    <property type="match status" value="2"/>
</dbReference>
<feature type="domain" description="C2" evidence="8">
    <location>
        <begin position="608"/>
        <end position="735"/>
    </location>
</feature>
<dbReference type="Gene3D" id="3.30.40.10">
    <property type="entry name" value="Zinc/RING finger domain, C3HC4 (zinc finger)"/>
    <property type="match status" value="1"/>
</dbReference>
<dbReference type="InterPro" id="IPR035892">
    <property type="entry name" value="C2_domain_sf"/>
</dbReference>
<dbReference type="GO" id="GO:0008270">
    <property type="term" value="F:zinc ion binding"/>
    <property type="evidence" value="ECO:0007669"/>
    <property type="project" value="UniProtKB-KW"/>
</dbReference>
<protein>
    <submittedName>
        <fullName evidence="9">Synaptotagmin like 5</fullName>
    </submittedName>
</protein>
<dbReference type="PANTHER" id="PTHR45716">
    <property type="entry name" value="BITESIZE, ISOFORM I"/>
    <property type="match status" value="1"/>
</dbReference>
<gene>
    <name evidence="9" type="primary">SYTL5</name>
</gene>
<dbReference type="Proteomes" id="UP000805418">
    <property type="component" value="Chromosome X"/>
</dbReference>
<dbReference type="CDD" id="cd04029">
    <property type="entry name" value="C2A_SLP-4_5"/>
    <property type="match status" value="1"/>
</dbReference>
<comment type="subcellular location">
    <subcellularLocation>
        <location evidence="1">Membrane</location>
    </subcellularLocation>
</comment>
<dbReference type="InterPro" id="IPR037303">
    <property type="entry name" value="SLP-4/5_C2A"/>
</dbReference>
<dbReference type="Pfam" id="PF02318">
    <property type="entry name" value="FYVE_2"/>
    <property type="match status" value="1"/>
</dbReference>
<dbReference type="SMART" id="SM00239">
    <property type="entry name" value="C2"/>
    <property type="match status" value="2"/>
</dbReference>
<evidence type="ECO:0000313" key="10">
    <source>
        <dbReference type="Proteomes" id="UP000805418"/>
    </source>
</evidence>
<dbReference type="InterPro" id="IPR043567">
    <property type="entry name" value="SYTL1-5_C2B"/>
</dbReference>
<sequence>MGMLGAVQPLASGCCDSILLAYIISVIFVSLCWFSNTFHQSLWFCSLKGISNATSREGFSMQALQQNLKQNLRTAFLKLKNELLEAKRRSGKTQQETSRVCVHCQRNLGLIFDRGDPCRTCSLRVCSECRVSGLDGSWKCTICAKVAQLRIVTGEWFFEEKAKRFKQVNVLGTDVVRQSILRRSTGTEEKQGQEQPRQDPEKADTSPSAGQKAGHDGPRRKGFLLSKFRSATRGEIITTKTESGRSYSLDLDSQNFRSLKSVSGLDRGSTGSSDLNDQEAGPTTPKSTRSSGVTPVPQRSPAPSTRSVASVSIREHGFENSMDLAAIESTYEDLTKSHRRNISGTPSIAVSEISLSSDRSRSELDLSGSFPEDLDNTVNIRSKSVPGALDKDLDSLEETEEGVNDLVSSRFSANTHSLASGLSTTSLNSMMSVYSETGDYGNVKVSGEILLHISYCYKTGGLYIFVKNCRNLAIGDEKKQRTDAYVKSYLLPDKSRNNKRKTKIRTGTNPEFNETLKYTISHTQLETRTLQLSVWHYDRFGRNSFLGEVEIPFDSWNFENPSDEWFVLQPKVEFAADIGLHYKGELTVSLRYIPPEENLMLPLGQVQDAGKKTFKRGKKKESPVISGGILEVFIKEAKNLTAVKSGGTSDSFVKGYLLPDDSKATKHKTVVIKKSVNPQWNHTFMFSGLNPQDIKNVCLELTVWDKEAFSSNIFLGGVRLNSGTGVSHGKNVDWMDSQGEEQRLWQKMADNPGIPVEGVLMLRSSMGKCRL</sequence>
<evidence type="ECO:0000256" key="4">
    <source>
        <dbReference type="ARBA" id="ARBA00022771"/>
    </source>
</evidence>
<name>A0A8I3PI39_CANLF</name>
<evidence type="ECO:0000313" key="9">
    <source>
        <dbReference type="Ensembl" id="ENSCAFP00845033817.1"/>
    </source>
</evidence>
<dbReference type="GO" id="GO:0006887">
    <property type="term" value="P:exocytosis"/>
    <property type="evidence" value="ECO:0000318"/>
    <property type="project" value="GO_Central"/>
</dbReference>
<dbReference type="InterPro" id="IPR011011">
    <property type="entry name" value="Znf_FYVE_PHD"/>
</dbReference>
<keyword evidence="10" id="KW-1185">Reference proteome</keyword>
<dbReference type="Gene3D" id="2.60.40.150">
    <property type="entry name" value="C2 domain"/>
    <property type="match status" value="2"/>
</dbReference>
<accession>A0A8I3PI39</accession>
<dbReference type="Ensembl" id="ENSCAFT00845043135.1">
    <property type="protein sequence ID" value="ENSCAFP00845033817.1"/>
    <property type="gene ID" value="ENSCAFG00845024105.1"/>
</dbReference>
<feature type="compositionally biased region" description="Basic and acidic residues" evidence="7">
    <location>
        <begin position="185"/>
        <end position="204"/>
    </location>
</feature>
<reference evidence="9" key="2">
    <citation type="submission" date="2025-08" db="UniProtKB">
        <authorList>
            <consortium name="Ensembl"/>
        </authorList>
    </citation>
    <scope>IDENTIFICATION</scope>
    <source>
        <strain evidence="9">Boxer</strain>
    </source>
</reference>
<dbReference type="AlphaFoldDB" id="A0A8I3PI39"/>
<feature type="domain" description="C2" evidence="8">
    <location>
        <begin position="445"/>
        <end position="566"/>
    </location>
</feature>
<dbReference type="OrthoDB" id="195679at2759"/>
<keyword evidence="5" id="KW-0862">Zinc</keyword>
<dbReference type="PANTHER" id="PTHR45716:SF6">
    <property type="entry name" value="SYNAPTOTAGMIN-LIKE PROTEIN 5"/>
    <property type="match status" value="1"/>
</dbReference>
<dbReference type="CDD" id="cd04020">
    <property type="entry name" value="C2B_SLP_1-2-3-4"/>
    <property type="match status" value="1"/>
</dbReference>
<dbReference type="Pfam" id="PF00168">
    <property type="entry name" value="C2"/>
    <property type="match status" value="2"/>
</dbReference>
<proteinExistence type="predicted"/>
<feature type="region of interest" description="Disordered" evidence="7">
    <location>
        <begin position="261"/>
        <end position="310"/>
    </location>
</feature>
<dbReference type="FunFam" id="2.60.40.150:FF:000006">
    <property type="entry name" value="Synaptotagmin-like 5, isoform CRA_a"/>
    <property type="match status" value="1"/>
</dbReference>
<evidence type="ECO:0000256" key="3">
    <source>
        <dbReference type="ARBA" id="ARBA00022737"/>
    </source>
</evidence>
<organism evidence="9 10">
    <name type="scientific">Canis lupus familiaris</name>
    <name type="common">Dog</name>
    <name type="synonym">Canis familiaris</name>
    <dbReference type="NCBI Taxonomy" id="9615"/>
    <lineage>
        <taxon>Eukaryota</taxon>
        <taxon>Metazoa</taxon>
        <taxon>Chordata</taxon>
        <taxon>Craniata</taxon>
        <taxon>Vertebrata</taxon>
        <taxon>Euteleostomi</taxon>
        <taxon>Mammalia</taxon>
        <taxon>Eutheria</taxon>
        <taxon>Laurasiatheria</taxon>
        <taxon>Carnivora</taxon>
        <taxon>Caniformia</taxon>
        <taxon>Canidae</taxon>
        <taxon>Canis</taxon>
    </lineage>
</organism>
<keyword evidence="2" id="KW-0479">Metal-binding</keyword>
<dbReference type="FunFam" id="2.60.40.150:FF:000107">
    <property type="entry name" value="Synaptotagmin-like 5, isoform CRA_a"/>
    <property type="match status" value="1"/>
</dbReference>
<dbReference type="GO" id="GO:0005543">
    <property type="term" value="F:phospholipid binding"/>
    <property type="evidence" value="ECO:0007669"/>
    <property type="project" value="InterPro"/>
</dbReference>
<evidence type="ECO:0000256" key="6">
    <source>
        <dbReference type="ARBA" id="ARBA00023136"/>
    </source>
</evidence>
<keyword evidence="6" id="KW-0472">Membrane</keyword>
<evidence type="ECO:0000256" key="1">
    <source>
        <dbReference type="ARBA" id="ARBA00004370"/>
    </source>
</evidence>
<dbReference type="SUPFAM" id="SSF49562">
    <property type="entry name" value="C2 domain (Calcium/lipid-binding domain, CaLB)"/>
    <property type="match status" value="2"/>
</dbReference>
<reference evidence="9" key="3">
    <citation type="submission" date="2025-09" db="UniProtKB">
        <authorList>
            <consortium name="Ensembl"/>
        </authorList>
    </citation>
    <scope>IDENTIFICATION</scope>
    <source>
        <strain evidence="9">Boxer</strain>
    </source>
</reference>
<dbReference type="FunCoup" id="A0A8I3PI39">
    <property type="interactions" value="7"/>
</dbReference>
<dbReference type="SUPFAM" id="SSF57903">
    <property type="entry name" value="FYVE/PHD zinc finger"/>
    <property type="match status" value="1"/>
</dbReference>
<keyword evidence="4" id="KW-0863">Zinc-finger</keyword>
<dbReference type="GO" id="GO:0070382">
    <property type="term" value="C:exocytic vesicle"/>
    <property type="evidence" value="ECO:0000318"/>
    <property type="project" value="GO_Central"/>
</dbReference>
<evidence type="ECO:0000256" key="7">
    <source>
        <dbReference type="SAM" id="MobiDB-lite"/>
    </source>
</evidence>
<dbReference type="GO" id="GO:0005886">
    <property type="term" value="C:plasma membrane"/>
    <property type="evidence" value="ECO:0000318"/>
    <property type="project" value="GO_Central"/>
</dbReference>
<feature type="compositionally biased region" description="Polar residues" evidence="7">
    <location>
        <begin position="284"/>
        <end position="293"/>
    </location>
</feature>
<dbReference type="InterPro" id="IPR000008">
    <property type="entry name" value="C2_dom"/>
</dbReference>
<evidence type="ECO:0000256" key="5">
    <source>
        <dbReference type="ARBA" id="ARBA00022833"/>
    </source>
</evidence>
<keyword evidence="3" id="KW-0677">Repeat</keyword>
<dbReference type="GO" id="GO:0042043">
    <property type="term" value="F:neurexin family protein binding"/>
    <property type="evidence" value="ECO:0000318"/>
    <property type="project" value="GO_Central"/>
</dbReference>